<name>A0AAJ4DN98_9BACT</name>
<dbReference type="Proteomes" id="UP000326061">
    <property type="component" value="Chromosome"/>
</dbReference>
<dbReference type="RefSeq" id="WP_152300063.1">
    <property type="nucleotide sequence ID" value="NZ_CP041166.1"/>
</dbReference>
<dbReference type="EMBL" id="CP041166">
    <property type="protein sequence ID" value="QFR44003.1"/>
    <property type="molecule type" value="Genomic_DNA"/>
</dbReference>
<evidence type="ECO:0000313" key="2">
    <source>
        <dbReference type="Proteomes" id="UP000326061"/>
    </source>
</evidence>
<dbReference type="AlphaFoldDB" id="A0AAJ4DN98"/>
<gene>
    <name evidence="1" type="ORF">FJR47_08760</name>
</gene>
<evidence type="ECO:0000313" key="1">
    <source>
        <dbReference type="EMBL" id="QFR44003.1"/>
    </source>
</evidence>
<proteinExistence type="predicted"/>
<evidence type="ECO:0008006" key="3">
    <source>
        <dbReference type="Google" id="ProtNLM"/>
    </source>
</evidence>
<accession>A0AAJ4DN98</accession>
<protein>
    <recommendedName>
        <fullName evidence="3">Periplasmic protein</fullName>
    </recommendedName>
</protein>
<keyword evidence="2" id="KW-1185">Reference proteome</keyword>
<reference evidence="2" key="1">
    <citation type="submission" date="2019-06" db="EMBL/GenBank/DDBJ databases">
        <title>Sulfurimonas gotlandica sp. nov., a chemoautotrophic and psychrotolerant epsilonproteobacterium isolated from a pelagic redoxcline, and an emended description of the genus Sulfurimonas.</title>
        <authorList>
            <person name="Wang S."/>
            <person name="Jiang L."/>
            <person name="Shao Z."/>
        </authorList>
    </citation>
    <scope>NUCLEOTIDE SEQUENCE [LARGE SCALE GENOMIC DNA]</scope>
    <source>
        <strain evidence="2">1-1N</strain>
    </source>
</reference>
<dbReference type="KEGG" id="suln:FJR47_08760"/>
<organism evidence="1 2">
    <name type="scientific">Sulfurimonas xiamenensis</name>
    <dbReference type="NCBI Taxonomy" id="2590021"/>
    <lineage>
        <taxon>Bacteria</taxon>
        <taxon>Pseudomonadati</taxon>
        <taxon>Campylobacterota</taxon>
        <taxon>Epsilonproteobacteria</taxon>
        <taxon>Campylobacterales</taxon>
        <taxon>Sulfurimonadaceae</taxon>
        <taxon>Sulfurimonas</taxon>
    </lineage>
</organism>
<sequence>MVKVFFIFTLLFSFSYADILETEKFESEKSEDFLIKKIRNLINPVTFEKDRAYIDIIFTPKEEYYNSDGRVNSIKVIQTLKENGILNLFFKKPQETNISFKTKGAPLFFVKIMSDSLRNIGYYRYVTKESSFNDSEFIWKISLISEYAADPLVISQELKKNGCEIVDVIKESQTDWSYVIDMKNAKLDVTTLEDSEEIRLKRSLYSYWLNVSKIDKIDIISSSRNNWYPHIAFYDKFLNLLRVIKIDTKKTYLTLNMHENTHYVKISDIYTLKNIKDDLVLKPVIKK</sequence>